<dbReference type="GO" id="GO:0032787">
    <property type="term" value="P:monocarboxylic acid metabolic process"/>
    <property type="evidence" value="ECO:0007669"/>
    <property type="project" value="UniProtKB-ARBA"/>
</dbReference>
<evidence type="ECO:0000256" key="3">
    <source>
        <dbReference type="ARBA" id="ARBA00022512"/>
    </source>
</evidence>
<dbReference type="SUPFAM" id="SSF51735">
    <property type="entry name" value="NAD(P)-binding Rossmann-fold domains"/>
    <property type="match status" value="1"/>
</dbReference>
<comment type="catalytic activity">
    <reaction evidence="6">
        <text>a (3R)-hydroxyacyl-[ACP] + NADP(+) = a 3-oxoacyl-[ACP] + NADPH + H(+)</text>
        <dbReference type="Rhea" id="RHEA:17397"/>
        <dbReference type="Rhea" id="RHEA-COMP:9916"/>
        <dbReference type="Rhea" id="RHEA-COMP:9945"/>
        <dbReference type="ChEBI" id="CHEBI:15378"/>
        <dbReference type="ChEBI" id="CHEBI:57783"/>
        <dbReference type="ChEBI" id="CHEBI:58349"/>
        <dbReference type="ChEBI" id="CHEBI:78776"/>
        <dbReference type="ChEBI" id="CHEBI:78827"/>
        <dbReference type="EC" id="1.1.1.100"/>
    </reaction>
    <physiologicalReaction direction="right-to-left" evidence="6">
        <dbReference type="Rhea" id="RHEA:17399"/>
    </physiologicalReaction>
</comment>
<evidence type="ECO:0000256" key="2">
    <source>
        <dbReference type="ARBA" id="ARBA00006484"/>
    </source>
</evidence>
<accession>A0A6G9YA34</accession>
<protein>
    <recommendedName>
        <fullName evidence="5">3-oxoacyl-[acyl-carrier-protein] reductase MabA</fullName>
    </recommendedName>
</protein>
<evidence type="ECO:0000256" key="1">
    <source>
        <dbReference type="ARBA" id="ARBA00004191"/>
    </source>
</evidence>
<dbReference type="Proteomes" id="UP000503540">
    <property type="component" value="Chromosome"/>
</dbReference>
<evidence type="ECO:0000256" key="6">
    <source>
        <dbReference type="ARBA" id="ARBA00047400"/>
    </source>
</evidence>
<dbReference type="InterPro" id="IPR050259">
    <property type="entry name" value="SDR"/>
</dbReference>
<keyword evidence="3" id="KW-0964">Secreted</keyword>
<dbReference type="CDD" id="cd05233">
    <property type="entry name" value="SDR_c"/>
    <property type="match status" value="1"/>
</dbReference>
<dbReference type="AlphaFoldDB" id="A0A6G9YA34"/>
<comment type="subcellular location">
    <subcellularLocation>
        <location evidence="1">Secreted</location>
        <location evidence="1">Cell wall</location>
    </subcellularLocation>
</comment>
<organism evidence="7 8">
    <name type="scientific">Nocardia arthritidis</name>
    <dbReference type="NCBI Taxonomy" id="228602"/>
    <lineage>
        <taxon>Bacteria</taxon>
        <taxon>Bacillati</taxon>
        <taxon>Actinomycetota</taxon>
        <taxon>Actinomycetes</taxon>
        <taxon>Mycobacteriales</taxon>
        <taxon>Nocardiaceae</taxon>
        <taxon>Nocardia</taxon>
    </lineage>
</organism>
<dbReference type="PANTHER" id="PTHR42879:SF2">
    <property type="entry name" value="3-OXOACYL-[ACYL-CARRIER-PROTEIN] REDUCTASE FABG"/>
    <property type="match status" value="1"/>
</dbReference>
<dbReference type="InterPro" id="IPR020904">
    <property type="entry name" value="Sc_DH/Rdtase_CS"/>
</dbReference>
<dbReference type="EMBL" id="CP046172">
    <property type="protein sequence ID" value="QIS09937.1"/>
    <property type="molecule type" value="Genomic_DNA"/>
</dbReference>
<keyword evidence="3" id="KW-0134">Cell wall</keyword>
<dbReference type="PRINTS" id="PR00081">
    <property type="entry name" value="GDHRDH"/>
</dbReference>
<evidence type="ECO:0000256" key="4">
    <source>
        <dbReference type="ARBA" id="ARBA00023002"/>
    </source>
</evidence>
<dbReference type="GO" id="GO:0004316">
    <property type="term" value="F:3-oxoacyl-[acyl-carrier-protein] reductase (NADPH) activity"/>
    <property type="evidence" value="ECO:0007669"/>
    <property type="project" value="UniProtKB-EC"/>
</dbReference>
<dbReference type="InterPro" id="IPR036291">
    <property type="entry name" value="NAD(P)-bd_dom_sf"/>
</dbReference>
<dbReference type="Pfam" id="PF13561">
    <property type="entry name" value="adh_short_C2"/>
    <property type="match status" value="1"/>
</dbReference>
<dbReference type="InterPro" id="IPR002347">
    <property type="entry name" value="SDR_fam"/>
</dbReference>
<dbReference type="Gene3D" id="3.40.50.720">
    <property type="entry name" value="NAD(P)-binding Rossmann-like Domain"/>
    <property type="match status" value="1"/>
</dbReference>
<keyword evidence="4" id="KW-0560">Oxidoreductase</keyword>
<name>A0A6G9YA34_9NOCA</name>
<dbReference type="PANTHER" id="PTHR42879">
    <property type="entry name" value="3-OXOACYL-(ACYL-CARRIER-PROTEIN) REDUCTASE"/>
    <property type="match status" value="1"/>
</dbReference>
<dbReference type="KEGG" id="nah:F5544_10195"/>
<dbReference type="PROSITE" id="PS00061">
    <property type="entry name" value="ADH_SHORT"/>
    <property type="match status" value="1"/>
</dbReference>
<evidence type="ECO:0000256" key="5">
    <source>
        <dbReference type="ARBA" id="ARBA00040781"/>
    </source>
</evidence>
<dbReference type="FunFam" id="3.40.50.720:FF:000084">
    <property type="entry name" value="Short-chain dehydrogenase reductase"/>
    <property type="match status" value="1"/>
</dbReference>
<gene>
    <name evidence="7" type="ORF">F5544_10195</name>
</gene>
<evidence type="ECO:0000313" key="7">
    <source>
        <dbReference type="EMBL" id="QIS09937.1"/>
    </source>
</evidence>
<sequence length="256" mass="26168">MLELVANAYVVTGGGRGIGQAIVTRLLDAGHAVVVVERDEQSFEWAGGQVIPVIGDATSAETAERAADLAQRAGTFAGWVNNAAVFADASIDSASATRTLELINANLAPAVVGCTTAVQRFLAAGTGGSIVNMTSHQAQRAVPGALPYSTAKAAIEGLTRAVAVEYGGRGIRANAVAPGSVETERYTEFLAGLDNSIAERVRDQMATLHPIGRVATTDEVAAVVAFLLSPAASFVNGASIPVDGGRSVLALDPEAR</sequence>
<evidence type="ECO:0000313" key="8">
    <source>
        <dbReference type="Proteomes" id="UP000503540"/>
    </source>
</evidence>
<comment type="similarity">
    <text evidence="2">Belongs to the short-chain dehydrogenases/reductases (SDR) family.</text>
</comment>
<proteinExistence type="inferred from homology"/>
<reference evidence="7 8" key="1">
    <citation type="journal article" date="2019" name="ACS Chem. Biol.">
        <title>Identification and Mobilization of a Cryptic Antibiotic Biosynthesis Gene Locus from a Human-Pathogenic Nocardia Isolate.</title>
        <authorList>
            <person name="Herisse M."/>
            <person name="Ishida K."/>
            <person name="Porter J.L."/>
            <person name="Howden B."/>
            <person name="Hertweck C."/>
            <person name="Stinear T.P."/>
            <person name="Pidot S.J."/>
        </authorList>
    </citation>
    <scope>NUCLEOTIDE SEQUENCE [LARGE SCALE GENOMIC DNA]</scope>
    <source>
        <strain evidence="7 8">AUSMDU00012717</strain>
    </source>
</reference>
<dbReference type="PRINTS" id="PR00080">
    <property type="entry name" value="SDRFAMILY"/>
</dbReference>
<keyword evidence="8" id="KW-1185">Reference proteome</keyword>